<dbReference type="Proteomes" id="UP000807353">
    <property type="component" value="Unassembled WGS sequence"/>
</dbReference>
<sequence length="111" mass="12168">MEENKNVMSLNHSDCLWIGESPLEPYYLQCQVTVASDQFLSAAAGSSTGPGTMDHVPSSDHNRDGNQASSSKYIGQEVRYNNLTSHPEPKQRELVDVDIANIKTAHTTSSM</sequence>
<evidence type="ECO:0000313" key="3">
    <source>
        <dbReference type="Proteomes" id="UP000807353"/>
    </source>
</evidence>
<comment type="caution">
    <text evidence="2">The sequence shown here is derived from an EMBL/GenBank/DDBJ whole genome shotgun (WGS) entry which is preliminary data.</text>
</comment>
<name>A0A9P6CAL6_9AGAR</name>
<evidence type="ECO:0000256" key="1">
    <source>
        <dbReference type="SAM" id="MobiDB-lite"/>
    </source>
</evidence>
<dbReference type="AlphaFoldDB" id="A0A9P6CAL6"/>
<evidence type="ECO:0000313" key="2">
    <source>
        <dbReference type="EMBL" id="KAF9455140.1"/>
    </source>
</evidence>
<feature type="compositionally biased region" description="Polar residues" evidence="1">
    <location>
        <begin position="65"/>
        <end position="85"/>
    </location>
</feature>
<gene>
    <name evidence="2" type="ORF">BDZ94DRAFT_1316648</name>
</gene>
<protein>
    <submittedName>
        <fullName evidence="2">Uncharacterized protein</fullName>
    </submittedName>
</protein>
<feature type="region of interest" description="Disordered" evidence="1">
    <location>
        <begin position="43"/>
        <end position="91"/>
    </location>
</feature>
<proteinExistence type="predicted"/>
<organism evidence="2 3">
    <name type="scientific">Collybia nuda</name>
    <dbReference type="NCBI Taxonomy" id="64659"/>
    <lineage>
        <taxon>Eukaryota</taxon>
        <taxon>Fungi</taxon>
        <taxon>Dikarya</taxon>
        <taxon>Basidiomycota</taxon>
        <taxon>Agaricomycotina</taxon>
        <taxon>Agaricomycetes</taxon>
        <taxon>Agaricomycetidae</taxon>
        <taxon>Agaricales</taxon>
        <taxon>Tricholomatineae</taxon>
        <taxon>Clitocybaceae</taxon>
        <taxon>Collybia</taxon>
    </lineage>
</organism>
<reference evidence="2" key="1">
    <citation type="submission" date="2020-11" db="EMBL/GenBank/DDBJ databases">
        <authorList>
            <consortium name="DOE Joint Genome Institute"/>
            <person name="Ahrendt S."/>
            <person name="Riley R."/>
            <person name="Andreopoulos W."/>
            <person name="Labutti K."/>
            <person name="Pangilinan J."/>
            <person name="Ruiz-Duenas F.J."/>
            <person name="Barrasa J.M."/>
            <person name="Sanchez-Garcia M."/>
            <person name="Camarero S."/>
            <person name="Miyauchi S."/>
            <person name="Serrano A."/>
            <person name="Linde D."/>
            <person name="Babiker R."/>
            <person name="Drula E."/>
            <person name="Ayuso-Fernandez I."/>
            <person name="Pacheco R."/>
            <person name="Padilla G."/>
            <person name="Ferreira P."/>
            <person name="Barriuso J."/>
            <person name="Kellner H."/>
            <person name="Castanera R."/>
            <person name="Alfaro M."/>
            <person name="Ramirez L."/>
            <person name="Pisabarro A.G."/>
            <person name="Kuo A."/>
            <person name="Tritt A."/>
            <person name="Lipzen A."/>
            <person name="He G."/>
            <person name="Yan M."/>
            <person name="Ng V."/>
            <person name="Cullen D."/>
            <person name="Martin F."/>
            <person name="Rosso M.-N."/>
            <person name="Henrissat B."/>
            <person name="Hibbett D."/>
            <person name="Martinez A.T."/>
            <person name="Grigoriev I.V."/>
        </authorList>
    </citation>
    <scope>NUCLEOTIDE SEQUENCE</scope>
    <source>
        <strain evidence="2">CBS 247.69</strain>
    </source>
</reference>
<keyword evidence="3" id="KW-1185">Reference proteome</keyword>
<dbReference type="EMBL" id="MU151046">
    <property type="protein sequence ID" value="KAF9455140.1"/>
    <property type="molecule type" value="Genomic_DNA"/>
</dbReference>
<accession>A0A9P6CAL6</accession>